<protein>
    <submittedName>
        <fullName evidence="2">Amine oxidase flavin-containing superfamily</fullName>
    </submittedName>
</protein>
<reference evidence="2" key="2">
    <citation type="journal article" date="2023" name="IMA Fungus">
        <title>Comparative genomic study of the Penicillium genus elucidates a diverse pangenome and 15 lateral gene transfer events.</title>
        <authorList>
            <person name="Petersen C."/>
            <person name="Sorensen T."/>
            <person name="Nielsen M.R."/>
            <person name="Sondergaard T.E."/>
            <person name="Sorensen J.L."/>
            <person name="Fitzpatrick D.A."/>
            <person name="Frisvad J.C."/>
            <person name="Nielsen K.L."/>
        </authorList>
    </citation>
    <scope>NUCLEOTIDE SEQUENCE</scope>
    <source>
        <strain evidence="2">IBT 30069</strain>
    </source>
</reference>
<comment type="caution">
    <text evidence="2">The sequence shown here is derived from an EMBL/GenBank/DDBJ whole genome shotgun (WGS) entry which is preliminary data.</text>
</comment>
<keyword evidence="1" id="KW-0732">Signal</keyword>
<evidence type="ECO:0000313" key="2">
    <source>
        <dbReference type="EMBL" id="KAJ5097702.1"/>
    </source>
</evidence>
<dbReference type="InterPro" id="IPR036188">
    <property type="entry name" value="FAD/NAD-bd_sf"/>
</dbReference>
<dbReference type="Pfam" id="PF12831">
    <property type="entry name" value="FAD_oxidored"/>
    <property type="match status" value="1"/>
</dbReference>
<dbReference type="EMBL" id="JAPQKH010000005">
    <property type="protein sequence ID" value="KAJ5097702.1"/>
    <property type="molecule type" value="Genomic_DNA"/>
</dbReference>
<name>A0A9W9FD09_9EURO</name>
<keyword evidence="3" id="KW-1185">Reference proteome</keyword>
<evidence type="ECO:0000256" key="1">
    <source>
        <dbReference type="SAM" id="SignalP"/>
    </source>
</evidence>
<dbReference type="SUPFAM" id="SSF51905">
    <property type="entry name" value="FAD/NAD(P)-binding domain"/>
    <property type="match status" value="1"/>
</dbReference>
<feature type="chain" id="PRO_5040916804" evidence="1">
    <location>
        <begin position="19"/>
        <end position="85"/>
    </location>
</feature>
<accession>A0A9W9FD09</accession>
<dbReference type="Proteomes" id="UP001149165">
    <property type="component" value="Unassembled WGS sequence"/>
</dbReference>
<dbReference type="Gene3D" id="3.50.50.60">
    <property type="entry name" value="FAD/NAD(P)-binding domain"/>
    <property type="match status" value="1"/>
</dbReference>
<evidence type="ECO:0000313" key="3">
    <source>
        <dbReference type="Proteomes" id="UP001149165"/>
    </source>
</evidence>
<dbReference type="AlphaFoldDB" id="A0A9W9FD09"/>
<reference evidence="2" key="1">
    <citation type="submission" date="2022-11" db="EMBL/GenBank/DDBJ databases">
        <authorList>
            <person name="Petersen C."/>
        </authorList>
    </citation>
    <scope>NUCLEOTIDE SEQUENCE</scope>
    <source>
        <strain evidence="2">IBT 30069</strain>
    </source>
</reference>
<sequence>MSLQPILLYLTLATAVTAGPFSRALSRIDVEKFDASDIITRDVAIIGGGSSGVYAATRLKQMGQSVVVLEQQSYLGGHTETYFEK</sequence>
<dbReference type="OrthoDB" id="68575at2759"/>
<gene>
    <name evidence="2" type="ORF">N7456_008423</name>
</gene>
<proteinExistence type="predicted"/>
<feature type="signal peptide" evidence="1">
    <location>
        <begin position="1"/>
        <end position="18"/>
    </location>
</feature>
<organism evidence="2 3">
    <name type="scientific">Penicillium angulare</name>
    <dbReference type="NCBI Taxonomy" id="116970"/>
    <lineage>
        <taxon>Eukaryota</taxon>
        <taxon>Fungi</taxon>
        <taxon>Dikarya</taxon>
        <taxon>Ascomycota</taxon>
        <taxon>Pezizomycotina</taxon>
        <taxon>Eurotiomycetes</taxon>
        <taxon>Eurotiomycetidae</taxon>
        <taxon>Eurotiales</taxon>
        <taxon>Aspergillaceae</taxon>
        <taxon>Penicillium</taxon>
    </lineage>
</organism>